<organism evidence="3 4">
    <name type="scientific">Schistosoma margrebowiei</name>
    <dbReference type="NCBI Taxonomy" id="48269"/>
    <lineage>
        <taxon>Eukaryota</taxon>
        <taxon>Metazoa</taxon>
        <taxon>Spiralia</taxon>
        <taxon>Lophotrochozoa</taxon>
        <taxon>Platyhelminthes</taxon>
        <taxon>Trematoda</taxon>
        <taxon>Digenea</taxon>
        <taxon>Strigeidida</taxon>
        <taxon>Schistosomatoidea</taxon>
        <taxon>Schistosomatidae</taxon>
        <taxon>Schistosoma</taxon>
    </lineage>
</organism>
<gene>
    <name evidence="3" type="ORF">SMRZ_LOCUS16864</name>
</gene>
<evidence type="ECO:0000256" key="1">
    <source>
        <dbReference type="ARBA" id="ARBA00010343"/>
    </source>
</evidence>
<dbReference type="PRINTS" id="PR00622">
    <property type="entry name" value="HISTONEH3"/>
</dbReference>
<protein>
    <submittedName>
        <fullName evidence="3">Uncharacterized protein</fullName>
    </submittedName>
</protein>
<proteinExistence type="inferred from homology"/>
<dbReference type="GO" id="GO:0000786">
    <property type="term" value="C:nucleosome"/>
    <property type="evidence" value="ECO:0007669"/>
    <property type="project" value="InterPro"/>
</dbReference>
<reference evidence="3 4" key="1">
    <citation type="submission" date="2018-11" db="EMBL/GenBank/DDBJ databases">
        <authorList>
            <consortium name="Pathogen Informatics"/>
        </authorList>
    </citation>
    <scope>NUCLEOTIDE SEQUENCE [LARGE SCALE GENOMIC DNA]</scope>
    <source>
        <strain evidence="3 4">Zambia</strain>
    </source>
</reference>
<comment type="similarity">
    <text evidence="1">Belongs to the histone H3 family.</text>
</comment>
<sequence>MVSGDQQLGHTPSVPSRSWRLCIPLVVHIYGMQADRKSTGEKALRKQLAAKAARKSTSATSDVKKPHRYRPGTVVLREMHR</sequence>
<dbReference type="GO" id="GO:0046982">
    <property type="term" value="F:protein heterodimerization activity"/>
    <property type="evidence" value="ECO:0007669"/>
    <property type="project" value="InterPro"/>
</dbReference>
<keyword evidence="4" id="KW-1185">Reference proteome</keyword>
<dbReference type="GO" id="GO:0003677">
    <property type="term" value="F:DNA binding"/>
    <property type="evidence" value="ECO:0007669"/>
    <property type="project" value="InterPro"/>
</dbReference>
<dbReference type="InterPro" id="IPR000164">
    <property type="entry name" value="Histone_H3/CENP-A"/>
</dbReference>
<dbReference type="InterPro" id="IPR009072">
    <property type="entry name" value="Histone-fold"/>
</dbReference>
<dbReference type="Proteomes" id="UP000277204">
    <property type="component" value="Unassembled WGS sequence"/>
</dbReference>
<dbReference type="EMBL" id="UZAI01017239">
    <property type="protein sequence ID" value="VDP22279.1"/>
    <property type="molecule type" value="Genomic_DNA"/>
</dbReference>
<evidence type="ECO:0000256" key="2">
    <source>
        <dbReference type="SAM" id="MobiDB-lite"/>
    </source>
</evidence>
<dbReference type="SUPFAM" id="SSF47113">
    <property type="entry name" value="Histone-fold"/>
    <property type="match status" value="1"/>
</dbReference>
<dbReference type="AlphaFoldDB" id="A0A183MLD9"/>
<evidence type="ECO:0000313" key="3">
    <source>
        <dbReference type="EMBL" id="VDP22279.1"/>
    </source>
</evidence>
<dbReference type="GO" id="GO:0030527">
    <property type="term" value="F:structural constituent of chromatin"/>
    <property type="evidence" value="ECO:0007669"/>
    <property type="project" value="InterPro"/>
</dbReference>
<evidence type="ECO:0000313" key="4">
    <source>
        <dbReference type="Proteomes" id="UP000277204"/>
    </source>
</evidence>
<name>A0A183MLD9_9TREM</name>
<dbReference type="PANTHER" id="PTHR11426">
    <property type="entry name" value="HISTONE H3"/>
    <property type="match status" value="1"/>
</dbReference>
<feature type="compositionally biased region" description="Low complexity" evidence="2">
    <location>
        <begin position="46"/>
        <end position="61"/>
    </location>
</feature>
<feature type="region of interest" description="Disordered" evidence="2">
    <location>
        <begin position="37"/>
        <end position="81"/>
    </location>
</feature>
<dbReference type="STRING" id="48269.A0A183MLD9"/>
<accession>A0A183MLD9</accession>
<dbReference type="Gene3D" id="1.10.20.10">
    <property type="entry name" value="Histone, subunit A"/>
    <property type="match status" value="1"/>
</dbReference>